<gene>
    <name evidence="1" type="ORF">ACA1_296240</name>
</gene>
<dbReference type="GeneID" id="14926586"/>
<keyword evidence="2" id="KW-1185">Reference proteome</keyword>
<organism evidence="1 2">
    <name type="scientific">Acanthamoeba castellanii (strain ATCC 30010 / Neff)</name>
    <dbReference type="NCBI Taxonomy" id="1257118"/>
    <lineage>
        <taxon>Eukaryota</taxon>
        <taxon>Amoebozoa</taxon>
        <taxon>Discosea</taxon>
        <taxon>Longamoebia</taxon>
        <taxon>Centramoebida</taxon>
        <taxon>Acanthamoebidae</taxon>
        <taxon>Acanthamoeba</taxon>
    </lineage>
</organism>
<dbReference type="EMBL" id="KB007805">
    <property type="protein sequence ID" value="ELR25526.1"/>
    <property type="molecule type" value="Genomic_DNA"/>
</dbReference>
<evidence type="ECO:0000313" key="2">
    <source>
        <dbReference type="Proteomes" id="UP000011083"/>
    </source>
</evidence>
<dbReference type="InterPro" id="IPR041801">
    <property type="entry name" value="N4BP2_CUE"/>
</dbReference>
<dbReference type="Proteomes" id="UP000011083">
    <property type="component" value="Unassembled WGS sequence"/>
</dbReference>
<dbReference type="VEuPathDB" id="AmoebaDB:ACA1_296240"/>
<sequence>MDFAKLLRLGMEDDTVKIKKEDLQMLQEMFKGSDFTASVYATVLKENQGSLDSAVDTLLNLANDPLLDERKEQQAPLTSKPIAIDMKKEASIEELLADEQVKGDDQQPEVMLSPRHALPMTDHQLEQEDARLLEEMRLLDEEKRVGPQLGSSPGAAISPRLHLVASPAHLSASPISIPPAPIVSPPKEVLSVLQTQEIMSNELALAAVAQPSSDASAQAVERSQEVQQEPTTATRKLVCPTSARLGDVVGVSWDLGPGCEPSSGDWIGLFKQNQPSNTQYVVYKKTGGERRGILDVAAPGVGTWEFRFFPNNSYDYVMKSNLLIVGPQLELEASLAENGETIEVSCKLLSGQMNPRDWVGLYKVETYHNKEYLDLRYVGRDAGPCLSFPAPKTPGHYELRYFPTTSSYNDVARSNLITVEDRDMVIATPSRVVQDSGDQLVATWQIFSVPTSKWDWVGLYPLGSSTYVEYHYVDPTGEPRCTFAVPKEPGQYELRYFASATSSFLGSAQQQRRSTKVTVLPATAQSRTTF</sequence>
<dbReference type="PANTHER" id="PTHR35362">
    <property type="entry name" value="ANK_REP_REGION DOMAIN-CONTAINING PROTEIN"/>
    <property type="match status" value="1"/>
</dbReference>
<proteinExistence type="predicted"/>
<dbReference type="PANTHER" id="PTHR35362:SF1">
    <property type="entry name" value="SKICH DOMAIN-CONTAINING PROTEIN"/>
    <property type="match status" value="1"/>
</dbReference>
<dbReference type="CDD" id="cd14365">
    <property type="entry name" value="CUE_N4BP2"/>
    <property type="match status" value="1"/>
</dbReference>
<evidence type="ECO:0000313" key="1">
    <source>
        <dbReference type="EMBL" id="ELR25526.1"/>
    </source>
</evidence>
<dbReference type="KEGG" id="acan:ACA1_296240"/>
<dbReference type="STRING" id="1257118.L8HMB0"/>
<dbReference type="Gene3D" id="2.60.40.2840">
    <property type="match status" value="1"/>
</dbReference>
<reference evidence="1 2" key="1">
    <citation type="journal article" date="2013" name="Genome Biol.">
        <title>Genome of Acanthamoeba castellanii highlights extensive lateral gene transfer and early evolution of tyrosine kinase signaling.</title>
        <authorList>
            <person name="Clarke M."/>
            <person name="Lohan A.J."/>
            <person name="Liu B."/>
            <person name="Lagkouvardos I."/>
            <person name="Roy S."/>
            <person name="Zafar N."/>
            <person name="Bertelli C."/>
            <person name="Schilde C."/>
            <person name="Kianianmomeni A."/>
            <person name="Burglin T.R."/>
            <person name="Frech C."/>
            <person name="Turcotte B."/>
            <person name="Kopec K.O."/>
            <person name="Synnott J.M."/>
            <person name="Choo C."/>
            <person name="Paponov I."/>
            <person name="Finkler A."/>
            <person name="Soon Heng Tan C."/>
            <person name="Hutchins A.P."/>
            <person name="Weinmeier T."/>
            <person name="Rattei T."/>
            <person name="Chu J.S."/>
            <person name="Gimenez G."/>
            <person name="Irimia M."/>
            <person name="Rigden D.J."/>
            <person name="Fitzpatrick D.A."/>
            <person name="Lorenzo-Morales J."/>
            <person name="Bateman A."/>
            <person name="Chiu C.H."/>
            <person name="Tang P."/>
            <person name="Hegemann P."/>
            <person name="Fromm H."/>
            <person name="Raoult D."/>
            <person name="Greub G."/>
            <person name="Miranda-Saavedra D."/>
            <person name="Chen N."/>
            <person name="Nash P."/>
            <person name="Ginger M.L."/>
            <person name="Horn M."/>
            <person name="Schaap P."/>
            <person name="Caler L."/>
            <person name="Loftus B."/>
        </authorList>
    </citation>
    <scope>NUCLEOTIDE SEQUENCE [LARGE SCALE GENOMIC DNA]</scope>
    <source>
        <strain evidence="1 2">Neff</strain>
    </source>
</reference>
<dbReference type="OrthoDB" id="20939at2759"/>
<dbReference type="RefSeq" id="XP_004368281.1">
    <property type="nucleotide sequence ID" value="XM_004368224.1"/>
</dbReference>
<accession>L8HMB0</accession>
<protein>
    <recommendedName>
        <fullName evidence="3">CUE domain containing protein</fullName>
    </recommendedName>
</protein>
<evidence type="ECO:0008006" key="3">
    <source>
        <dbReference type="Google" id="ProtNLM"/>
    </source>
</evidence>
<dbReference type="AlphaFoldDB" id="L8HMB0"/>
<dbReference type="Gene3D" id="1.10.8.10">
    <property type="entry name" value="DNA helicase RuvA subunit, C-terminal domain"/>
    <property type="match status" value="1"/>
</dbReference>
<name>L8HMB0_ACACF</name>